<accession>D4GVW2</accession>
<evidence type="ECO:0000313" key="2">
    <source>
        <dbReference type="Proteomes" id="UP000008243"/>
    </source>
</evidence>
<dbReference type="KEGG" id="hvo:HVO_2246"/>
<dbReference type="EnsemblBacteria" id="ADE04078">
    <property type="protein sequence ID" value="ADE04078"/>
    <property type="gene ID" value="HVO_2246"/>
</dbReference>
<dbReference type="HOGENOM" id="CLU_2893186_0_0_2"/>
<name>D4GVW2_HALVD</name>
<gene>
    <name evidence="1" type="ordered locus">HVO_2246</name>
</gene>
<sequence>MKARLRPGRRFAGRERARRSNMNIYYRLVCTAGYNNVGRTRTSLTLLVAAQPSDRPEPIPKS</sequence>
<protein>
    <submittedName>
        <fullName evidence="1">Uncharacterized protein</fullName>
    </submittedName>
</protein>
<evidence type="ECO:0000313" key="1">
    <source>
        <dbReference type="EMBL" id="ADE04078.1"/>
    </source>
</evidence>
<dbReference type="AlphaFoldDB" id="D4GVW2"/>
<dbReference type="STRING" id="309800.HVO_2246"/>
<reference evidence="1 2" key="1">
    <citation type="journal article" date="2010" name="PLoS ONE">
        <title>The complete genome sequence of Haloferax volcanii DS2, a model archaeon.</title>
        <authorList>
            <person name="Hartman A.L."/>
            <person name="Norais C."/>
            <person name="Badger J.H."/>
            <person name="Delmas S."/>
            <person name="Haldenby S."/>
            <person name="Madupu R."/>
            <person name="Robinson J."/>
            <person name="Khouri H."/>
            <person name="Ren Q."/>
            <person name="Lowe T.M."/>
            <person name="Maupin-Furlow J."/>
            <person name="Pohlschroder M."/>
            <person name="Daniels C."/>
            <person name="Pfeiffer F."/>
            <person name="Allers T."/>
            <person name="Eisen J.A."/>
        </authorList>
    </citation>
    <scope>NUCLEOTIDE SEQUENCE [LARGE SCALE GENOMIC DNA]</scope>
    <source>
        <strain evidence="2">ATCC 29605 / DSM 3757 / JCM 8879 / NBRC 14742 / NCIMB 2012 / VKM B-1768 / DS2</strain>
    </source>
</reference>
<keyword evidence="2" id="KW-1185">Reference proteome</keyword>
<dbReference type="Proteomes" id="UP000008243">
    <property type="component" value="Chromosome"/>
</dbReference>
<organism evidence="1 2">
    <name type="scientific">Haloferax volcanii (strain ATCC 29605 / DSM 3757 / JCM 8879 / NBRC 14742 / NCIMB 2012 / VKM B-1768 / DS2)</name>
    <name type="common">Halobacterium volcanii</name>
    <dbReference type="NCBI Taxonomy" id="309800"/>
    <lineage>
        <taxon>Archaea</taxon>
        <taxon>Methanobacteriati</taxon>
        <taxon>Methanobacteriota</taxon>
        <taxon>Stenosarchaea group</taxon>
        <taxon>Halobacteria</taxon>
        <taxon>Halobacteriales</taxon>
        <taxon>Haloferacaceae</taxon>
        <taxon>Haloferax</taxon>
    </lineage>
</organism>
<dbReference type="EMBL" id="CP001956">
    <property type="protein sequence ID" value="ADE04078.1"/>
    <property type="molecule type" value="Genomic_DNA"/>
</dbReference>
<proteinExistence type="predicted"/>